<dbReference type="PANTHER" id="PTHR32552">
    <property type="entry name" value="FERRICHROME IRON RECEPTOR-RELATED"/>
    <property type="match status" value="1"/>
</dbReference>
<dbReference type="GO" id="GO:0006826">
    <property type="term" value="P:iron ion transport"/>
    <property type="evidence" value="ECO:0007669"/>
    <property type="project" value="UniProtKB-KW"/>
</dbReference>
<dbReference type="PROSITE" id="PS51257">
    <property type="entry name" value="PROKAR_LIPOPROTEIN"/>
    <property type="match status" value="1"/>
</dbReference>
<keyword evidence="17" id="KW-0675">Receptor</keyword>
<feature type="signal peptide" evidence="14">
    <location>
        <begin position="1"/>
        <end position="28"/>
    </location>
</feature>
<protein>
    <submittedName>
        <fullName evidence="17">Iron complex outermembrane receptor protein</fullName>
    </submittedName>
</protein>
<dbReference type="GO" id="GO:0009279">
    <property type="term" value="C:cell outer membrane"/>
    <property type="evidence" value="ECO:0007669"/>
    <property type="project" value="UniProtKB-SubCell"/>
</dbReference>
<keyword evidence="9 11" id="KW-0472">Membrane</keyword>
<evidence type="ECO:0000256" key="10">
    <source>
        <dbReference type="ARBA" id="ARBA00023237"/>
    </source>
</evidence>
<dbReference type="AlphaFoldDB" id="A0A318JBB2"/>
<evidence type="ECO:0000256" key="7">
    <source>
        <dbReference type="ARBA" id="ARBA00023065"/>
    </source>
</evidence>
<dbReference type="PROSITE" id="PS52016">
    <property type="entry name" value="TONB_DEPENDENT_REC_3"/>
    <property type="match status" value="1"/>
</dbReference>
<comment type="subcellular location">
    <subcellularLocation>
        <location evidence="1 11">Cell outer membrane</location>
        <topology evidence="1 11">Multi-pass membrane protein</topology>
    </subcellularLocation>
</comment>
<gene>
    <name evidence="17" type="ORF">DFR42_102616</name>
</gene>
<evidence type="ECO:0000256" key="13">
    <source>
        <dbReference type="SAM" id="MobiDB-lite"/>
    </source>
</evidence>
<evidence type="ECO:0000256" key="6">
    <source>
        <dbReference type="ARBA" id="ARBA00023004"/>
    </source>
</evidence>
<dbReference type="Pfam" id="PF00593">
    <property type="entry name" value="TonB_dep_Rec_b-barrel"/>
    <property type="match status" value="1"/>
</dbReference>
<evidence type="ECO:0000256" key="8">
    <source>
        <dbReference type="ARBA" id="ARBA00023077"/>
    </source>
</evidence>
<evidence type="ECO:0000256" key="4">
    <source>
        <dbReference type="ARBA" id="ARBA00022496"/>
    </source>
</evidence>
<evidence type="ECO:0000313" key="18">
    <source>
        <dbReference type="Proteomes" id="UP000247792"/>
    </source>
</evidence>
<comment type="similarity">
    <text evidence="11 12">Belongs to the TonB-dependent receptor family.</text>
</comment>
<dbReference type="Gene3D" id="2.40.170.20">
    <property type="entry name" value="TonB-dependent receptor, beta-barrel domain"/>
    <property type="match status" value="1"/>
</dbReference>
<dbReference type="Pfam" id="PF07715">
    <property type="entry name" value="Plug"/>
    <property type="match status" value="1"/>
</dbReference>
<feature type="chain" id="PRO_5016329915" evidence="14">
    <location>
        <begin position="29"/>
        <end position="899"/>
    </location>
</feature>
<comment type="caution">
    <text evidence="17">The sequence shown here is derived from an EMBL/GenBank/DDBJ whole genome shotgun (WGS) entry which is preliminary data.</text>
</comment>
<keyword evidence="5 11" id="KW-0812">Transmembrane</keyword>
<proteinExistence type="inferred from homology"/>
<dbReference type="InterPro" id="IPR039426">
    <property type="entry name" value="TonB-dep_rcpt-like"/>
</dbReference>
<keyword evidence="2 11" id="KW-0813">Transport</keyword>
<evidence type="ECO:0000256" key="3">
    <source>
        <dbReference type="ARBA" id="ARBA00022452"/>
    </source>
</evidence>
<keyword evidence="18" id="KW-1185">Reference proteome</keyword>
<dbReference type="InterPro" id="IPR000531">
    <property type="entry name" value="Beta-barrel_TonB"/>
</dbReference>
<keyword evidence="6" id="KW-0408">Iron</keyword>
<keyword evidence="7" id="KW-0406">Ion transport</keyword>
<reference evidence="17 18" key="1">
    <citation type="submission" date="2018-05" db="EMBL/GenBank/DDBJ databases">
        <title>Genomic Encyclopedia of Type Strains, Phase IV (KMG-IV): sequencing the most valuable type-strain genomes for metagenomic binning, comparative biology and taxonomic classification.</title>
        <authorList>
            <person name="Goeker M."/>
        </authorList>
    </citation>
    <scope>NUCLEOTIDE SEQUENCE [LARGE SCALE GENOMIC DNA]</scope>
    <source>
        <strain evidence="17 18">DSM 19792</strain>
    </source>
</reference>
<dbReference type="SUPFAM" id="SSF56935">
    <property type="entry name" value="Porins"/>
    <property type="match status" value="1"/>
</dbReference>
<evidence type="ECO:0000259" key="16">
    <source>
        <dbReference type="Pfam" id="PF07715"/>
    </source>
</evidence>
<evidence type="ECO:0000256" key="1">
    <source>
        <dbReference type="ARBA" id="ARBA00004571"/>
    </source>
</evidence>
<keyword evidence="3 11" id="KW-1134">Transmembrane beta strand</keyword>
<sequence>MFHQITKRTLISLAVASACAQLTTYTWAQDQENSKTVEVDSKSKTKKADADKSEVQEVTVTATRRATSLLKTPLAVTAFSQEKLSKQGITNLSGISGELPNVQMDGQANDSAVKITIRGITATNFTEIGDPSAGLHIDGLYSPRPQGAQALMFDLDQVEVLRGPQGTLFGRNSTAGSINIIPAKPEFGSTYGSASFETGSLNLRNLNVIQNIAVGDNLALRATLMKVTRDSPFNQMQDFSEANVPALGWKPDGIPDVTQRFNSKVSKADGYNNQNQWAGRLAARLKVNNDLEWQLAYEHFQDSGAGYIGMRDCDQSAGTRWACVRGQYDVLINVPGKVDMSIDTVRSKAIWNMNKNTTLEYGFVYANQKRSQLHDDDGGVSPYAFEVTGRNPVDGNWSVWPISDNLTRTLDSKYLSTVHELQMKQSFDNWQYVAGAFWMHEKNAINFGQEQMHYGPNNIPISQFYAQPDRQIDSKALFAQADWKFTPVWTATVGARYTRDTKTDVGGMNYGGNSWGGQSYGYYNGMFDYGTPGTDSYRTPNGNQITPQMGTLGGAAAYAGYGPGTNNDHSDSWSKGTYRLGLQAQLTPSDMVYAALATGYKSGGFGDRTNKCGQTTCVYGDNKKEQITYLTYKPETVTNFELGYKGKLLDNRLALSVVLFAMQYKDMQQTGSNFLAKVTTPDNLPCPSWAPTCDVATAWQTVNVAKVNLSGIETEWDYRPWPGAKLGGFFSYLKSVIHDYDSYDDGYACDQRAEFGAIPCPAVYLGTDDRLRGRRAYNLEGNQMPNAPKFTFGMNFSQEFALDNGYTLTPWIGMRWQDKVYFDLRNFENAHIGLTQKAYAKGDVSLKLVAPNDKWFIEAYVRNFTDAKAKTNGWNAGGGKMGASYIDQRSFGIKVGASY</sequence>
<feature type="region of interest" description="Disordered" evidence="13">
    <location>
        <begin position="33"/>
        <end position="54"/>
    </location>
</feature>
<name>A0A318JBB2_9BURK</name>
<feature type="domain" description="TonB-dependent receptor-like beta-barrel" evidence="15">
    <location>
        <begin position="347"/>
        <end position="863"/>
    </location>
</feature>
<evidence type="ECO:0000256" key="12">
    <source>
        <dbReference type="RuleBase" id="RU003357"/>
    </source>
</evidence>
<dbReference type="InterPro" id="IPR012910">
    <property type="entry name" value="Plug_dom"/>
</dbReference>
<evidence type="ECO:0000256" key="2">
    <source>
        <dbReference type="ARBA" id="ARBA00022448"/>
    </source>
</evidence>
<keyword evidence="10 11" id="KW-0998">Cell outer membrane</keyword>
<keyword evidence="14" id="KW-0732">Signal</keyword>
<evidence type="ECO:0000256" key="9">
    <source>
        <dbReference type="ARBA" id="ARBA00023136"/>
    </source>
</evidence>
<dbReference type="Proteomes" id="UP000247792">
    <property type="component" value="Unassembled WGS sequence"/>
</dbReference>
<dbReference type="InterPro" id="IPR036942">
    <property type="entry name" value="Beta-barrel_TonB_sf"/>
</dbReference>
<dbReference type="EMBL" id="QJKB01000002">
    <property type="protein sequence ID" value="PXX45388.1"/>
    <property type="molecule type" value="Genomic_DNA"/>
</dbReference>
<dbReference type="OrthoDB" id="8538693at2"/>
<accession>A0A318JBB2</accession>
<evidence type="ECO:0000256" key="11">
    <source>
        <dbReference type="PROSITE-ProRule" id="PRU01360"/>
    </source>
</evidence>
<organism evidence="17 18">
    <name type="scientific">Undibacterium pigrum</name>
    <dbReference type="NCBI Taxonomy" id="401470"/>
    <lineage>
        <taxon>Bacteria</taxon>
        <taxon>Pseudomonadati</taxon>
        <taxon>Pseudomonadota</taxon>
        <taxon>Betaproteobacteria</taxon>
        <taxon>Burkholderiales</taxon>
        <taxon>Oxalobacteraceae</taxon>
        <taxon>Undibacterium</taxon>
    </lineage>
</organism>
<dbReference type="PANTHER" id="PTHR32552:SF81">
    <property type="entry name" value="TONB-DEPENDENT OUTER MEMBRANE RECEPTOR"/>
    <property type="match status" value="1"/>
</dbReference>
<feature type="domain" description="TonB-dependent receptor plug" evidence="16">
    <location>
        <begin position="70"/>
        <end position="176"/>
    </location>
</feature>
<evidence type="ECO:0000259" key="15">
    <source>
        <dbReference type="Pfam" id="PF00593"/>
    </source>
</evidence>
<evidence type="ECO:0000256" key="14">
    <source>
        <dbReference type="SAM" id="SignalP"/>
    </source>
</evidence>
<dbReference type="RefSeq" id="WP_110254819.1">
    <property type="nucleotide sequence ID" value="NZ_QJKB01000002.1"/>
</dbReference>
<keyword evidence="8 12" id="KW-0798">TonB box</keyword>
<keyword evidence="4" id="KW-0410">Iron transport</keyword>
<evidence type="ECO:0000313" key="17">
    <source>
        <dbReference type="EMBL" id="PXX45388.1"/>
    </source>
</evidence>
<evidence type="ECO:0000256" key="5">
    <source>
        <dbReference type="ARBA" id="ARBA00022692"/>
    </source>
</evidence>